<gene>
    <name evidence="3" type="ORF">DBV05_g7960</name>
</gene>
<dbReference type="PANTHER" id="PTHR35340:SF9">
    <property type="entry name" value="ASST-DOMAIN-CONTAINING PROTEIN"/>
    <property type="match status" value="1"/>
</dbReference>
<name>A0A5N5D720_9PEZI</name>
<dbReference type="EMBL" id="VCHE01000060">
    <property type="protein sequence ID" value="KAB2573375.1"/>
    <property type="molecule type" value="Genomic_DNA"/>
</dbReference>
<feature type="signal peptide" evidence="2">
    <location>
        <begin position="1"/>
        <end position="22"/>
    </location>
</feature>
<dbReference type="InterPro" id="IPR053143">
    <property type="entry name" value="Arylsulfate_ST"/>
</dbReference>
<evidence type="ECO:0000313" key="4">
    <source>
        <dbReference type="Proteomes" id="UP000325902"/>
    </source>
</evidence>
<dbReference type="OrthoDB" id="5427350at2759"/>
<keyword evidence="4" id="KW-1185">Reference proteome</keyword>
<keyword evidence="1" id="KW-0472">Membrane</keyword>
<keyword evidence="1" id="KW-0812">Transmembrane</keyword>
<dbReference type="AlphaFoldDB" id="A0A5N5D720"/>
<sequence length="653" mass="72697">MVGFRTLWPAAAVLLWLPVATGIDLWVVNDESVMPTSLFLSRPDITPPELDITVYKPEAITPGYFFLAPWRRPRGGPDHGPYIYDNDGNLVWSGAASFGGINAYNPHVCQHNSKDHLCFFQGEGRLGYAKGVGMVLDSSYDLVKMVKPSGSLSGTSDMHEFRLADDGRTALMTIYQTVPYDLSPFGITGGFGWIVEAVFQEVAVDTGEVVFEWRSLDHEETSPLHGEKILPGNTLVGGRGVHPITPWDYFHINAIDKDADGNYLISSRHLSTIFKLSGDDGRVLWQLAGDTDFGGGYERLDFNFSSQHDARELHKNATHSTISLFDNASNSWKWTARHSRGLVFSVDHASRTATLLSEFAPPAVRPHNESDPLSAGSQGNLQVLDNGNAVVGYGEYPFFAEHSADGELLLWGAISRNNSFMMHYRAQKFNWTASPREAPTMFVYSLDGHASGTVFYVSWNGATEVAMWKFYAGPAPNGPWDLVGSAEKDGFETRFQARGYYQEWSYVEAVDKEGNVLRKSTVYKTFRPGDSLKKSCDEWRCKVMDAPPQPSKEEQDSEVKLTAEDVDWENVKYNNPAEGLRPLLRSEATTTSWWKSYGWGVVPLALLGLALLLILAVGAWSAHKLYAKYRSTSLSLMSRRTYQKVENPSEETS</sequence>
<comment type="caution">
    <text evidence="3">The sequence shown here is derived from an EMBL/GenBank/DDBJ whole genome shotgun (WGS) entry which is preliminary data.</text>
</comment>
<evidence type="ECO:0000256" key="2">
    <source>
        <dbReference type="SAM" id="SignalP"/>
    </source>
</evidence>
<dbReference type="Proteomes" id="UP000325902">
    <property type="component" value="Unassembled WGS sequence"/>
</dbReference>
<evidence type="ECO:0000256" key="1">
    <source>
        <dbReference type="SAM" id="Phobius"/>
    </source>
</evidence>
<dbReference type="InterPro" id="IPR011047">
    <property type="entry name" value="Quinoprotein_ADH-like_sf"/>
</dbReference>
<evidence type="ECO:0008006" key="5">
    <source>
        <dbReference type="Google" id="ProtNLM"/>
    </source>
</evidence>
<proteinExistence type="predicted"/>
<dbReference type="InterPro" id="IPR039535">
    <property type="entry name" value="ASST-like"/>
</dbReference>
<protein>
    <recommendedName>
        <fullName evidence="5">ASST-domain-containing protein</fullName>
    </recommendedName>
</protein>
<reference evidence="3 4" key="1">
    <citation type="journal article" date="2019" name="Sci. Rep.">
        <title>A multi-omics analysis of the grapevine pathogen Lasiodiplodia theobromae reveals that temperature affects the expression of virulence- and pathogenicity-related genes.</title>
        <authorList>
            <person name="Felix C."/>
            <person name="Meneses R."/>
            <person name="Goncalves M.F.M."/>
            <person name="Tilleman L."/>
            <person name="Duarte A.S."/>
            <person name="Jorrin-Novo J.V."/>
            <person name="Van de Peer Y."/>
            <person name="Deforce D."/>
            <person name="Van Nieuwerburgh F."/>
            <person name="Esteves A.C."/>
            <person name="Alves A."/>
        </authorList>
    </citation>
    <scope>NUCLEOTIDE SEQUENCE [LARGE SCALE GENOMIC DNA]</scope>
    <source>
        <strain evidence="3 4">LA-SOL3</strain>
    </source>
</reference>
<feature type="chain" id="PRO_5025017521" description="ASST-domain-containing protein" evidence="2">
    <location>
        <begin position="23"/>
        <end position="653"/>
    </location>
</feature>
<dbReference type="Pfam" id="PF14269">
    <property type="entry name" value="Arylsulfotran_2"/>
    <property type="match status" value="1"/>
</dbReference>
<feature type="transmembrane region" description="Helical" evidence="1">
    <location>
        <begin position="597"/>
        <end position="620"/>
    </location>
</feature>
<dbReference type="PANTHER" id="PTHR35340">
    <property type="entry name" value="PQQ ENZYME REPEAT PROTEIN-RELATED"/>
    <property type="match status" value="1"/>
</dbReference>
<keyword evidence="1" id="KW-1133">Transmembrane helix</keyword>
<keyword evidence="2" id="KW-0732">Signal</keyword>
<organism evidence="3 4">
    <name type="scientific">Lasiodiplodia theobromae</name>
    <dbReference type="NCBI Taxonomy" id="45133"/>
    <lineage>
        <taxon>Eukaryota</taxon>
        <taxon>Fungi</taxon>
        <taxon>Dikarya</taxon>
        <taxon>Ascomycota</taxon>
        <taxon>Pezizomycotina</taxon>
        <taxon>Dothideomycetes</taxon>
        <taxon>Dothideomycetes incertae sedis</taxon>
        <taxon>Botryosphaeriales</taxon>
        <taxon>Botryosphaeriaceae</taxon>
        <taxon>Lasiodiplodia</taxon>
    </lineage>
</organism>
<dbReference type="SUPFAM" id="SSF50998">
    <property type="entry name" value="Quinoprotein alcohol dehydrogenase-like"/>
    <property type="match status" value="1"/>
</dbReference>
<evidence type="ECO:0000313" key="3">
    <source>
        <dbReference type="EMBL" id="KAB2573375.1"/>
    </source>
</evidence>
<accession>A0A5N5D720</accession>